<comment type="caution">
    <text evidence="1">The sequence shown here is derived from an EMBL/GenBank/DDBJ whole genome shotgun (WGS) entry which is preliminary data.</text>
</comment>
<sequence>PSKIPVMSSHAKHRAAESQAGLFDLEFLYGLKKGSKKDLIEWCIGMNLIAKEYVCPTCRVKMVLTERDGSDGYVSVCRKFGVNAHHVRKTVRKVSWFDESKLSIPQVLILTYLWVKKISNEWIVDEMNVSKPTVVDWKSFCREVCVDMLGNDSKEKLGGVGVVVELFNITLNILFQCSTKSF</sequence>
<dbReference type="OrthoDB" id="6409943at2759"/>
<reference evidence="1 2" key="1">
    <citation type="journal article" date="2019" name="Sci. Rep.">
        <title>Orb-weaving spider Araneus ventricosus genome elucidates the spidroin gene catalogue.</title>
        <authorList>
            <person name="Kono N."/>
            <person name="Nakamura H."/>
            <person name="Ohtoshi R."/>
            <person name="Moran D.A.P."/>
            <person name="Shinohara A."/>
            <person name="Yoshida Y."/>
            <person name="Fujiwara M."/>
            <person name="Mori M."/>
            <person name="Tomita M."/>
            <person name="Arakawa K."/>
        </authorList>
    </citation>
    <scope>NUCLEOTIDE SEQUENCE [LARGE SCALE GENOMIC DNA]</scope>
</reference>
<accession>A0A4Y2PAJ5</accession>
<dbReference type="Proteomes" id="UP000499080">
    <property type="component" value="Unassembled WGS sequence"/>
</dbReference>
<dbReference type="EMBL" id="BGPR01131988">
    <property type="protein sequence ID" value="GBN48033.1"/>
    <property type="molecule type" value="Genomic_DNA"/>
</dbReference>
<gene>
    <name evidence="1" type="ORF">AVEN_273888_1</name>
</gene>
<protein>
    <submittedName>
        <fullName evidence="1">Uncharacterized protein</fullName>
    </submittedName>
</protein>
<keyword evidence="2" id="KW-1185">Reference proteome</keyword>
<evidence type="ECO:0000313" key="1">
    <source>
        <dbReference type="EMBL" id="GBN48033.1"/>
    </source>
</evidence>
<proteinExistence type="predicted"/>
<organism evidence="1 2">
    <name type="scientific">Araneus ventricosus</name>
    <name type="common">Orbweaver spider</name>
    <name type="synonym">Epeira ventricosa</name>
    <dbReference type="NCBI Taxonomy" id="182803"/>
    <lineage>
        <taxon>Eukaryota</taxon>
        <taxon>Metazoa</taxon>
        <taxon>Ecdysozoa</taxon>
        <taxon>Arthropoda</taxon>
        <taxon>Chelicerata</taxon>
        <taxon>Arachnida</taxon>
        <taxon>Araneae</taxon>
        <taxon>Araneomorphae</taxon>
        <taxon>Entelegynae</taxon>
        <taxon>Araneoidea</taxon>
        <taxon>Araneidae</taxon>
        <taxon>Araneus</taxon>
    </lineage>
</organism>
<feature type="non-terminal residue" evidence="1">
    <location>
        <position position="1"/>
    </location>
</feature>
<dbReference type="AlphaFoldDB" id="A0A4Y2PAJ5"/>
<name>A0A4Y2PAJ5_ARAVE</name>
<evidence type="ECO:0000313" key="2">
    <source>
        <dbReference type="Proteomes" id="UP000499080"/>
    </source>
</evidence>